<evidence type="ECO:0000313" key="4">
    <source>
        <dbReference type="Proteomes" id="UP000326912"/>
    </source>
</evidence>
<evidence type="ECO:0000256" key="2">
    <source>
        <dbReference type="ARBA" id="ARBA00049106"/>
    </source>
</evidence>
<comment type="catalytic activity">
    <reaction evidence="2">
        <text>oxidized coenzyme F420-(gamma-L-Glu)(n) + a quinol + H(+) = reduced coenzyme F420-(gamma-L-Glu)(n) + a quinone</text>
        <dbReference type="Rhea" id="RHEA:39663"/>
        <dbReference type="Rhea" id="RHEA-COMP:12939"/>
        <dbReference type="Rhea" id="RHEA-COMP:14378"/>
        <dbReference type="ChEBI" id="CHEBI:15378"/>
        <dbReference type="ChEBI" id="CHEBI:24646"/>
        <dbReference type="ChEBI" id="CHEBI:132124"/>
        <dbReference type="ChEBI" id="CHEBI:133980"/>
        <dbReference type="ChEBI" id="CHEBI:139511"/>
    </reaction>
</comment>
<dbReference type="PANTHER" id="PTHR39428:SF1">
    <property type="entry name" value="F420H(2)-DEPENDENT QUINONE REDUCTASE RV1261C"/>
    <property type="match status" value="1"/>
</dbReference>
<evidence type="ECO:0000256" key="1">
    <source>
        <dbReference type="ARBA" id="ARBA00008710"/>
    </source>
</evidence>
<dbReference type="Gene3D" id="2.30.110.10">
    <property type="entry name" value="Electron Transport, Fmn-binding Protein, Chain A"/>
    <property type="match status" value="1"/>
</dbReference>
<reference evidence="3 4" key="1">
    <citation type="submission" date="2019-10" db="EMBL/GenBank/DDBJ databases">
        <title>Dictyobacter vulcani sp. nov., within the class Ktedonobacteria, isolated from soil of volcanic Mt. Zao.</title>
        <authorList>
            <person name="Zheng Y."/>
            <person name="Wang C.M."/>
            <person name="Sakai Y."/>
            <person name="Abe K."/>
            <person name="Yokota A."/>
            <person name="Yabe S."/>
        </authorList>
    </citation>
    <scope>NUCLEOTIDE SEQUENCE [LARGE SCALE GENOMIC DNA]</scope>
    <source>
        <strain evidence="3 4">W12</strain>
    </source>
</reference>
<sequence>MNEWQQRNQAVIDQFRANGGKVEGWGPLVLVTTTGAKTGQERIIPLMYVPDGDRILAVASKGGNPKHPEWYNNLVAHPDVTIEVGNEKFPATARMLSGAEREKAYARAAEVFPPYAEYQKKTSREIPVFALERRAN</sequence>
<evidence type="ECO:0000313" key="3">
    <source>
        <dbReference type="EMBL" id="GER90640.1"/>
    </source>
</evidence>
<dbReference type="Proteomes" id="UP000326912">
    <property type="component" value="Unassembled WGS sequence"/>
</dbReference>
<evidence type="ECO:0008006" key="5">
    <source>
        <dbReference type="Google" id="ProtNLM"/>
    </source>
</evidence>
<dbReference type="RefSeq" id="WP_151758348.1">
    <property type="nucleotide sequence ID" value="NZ_BKZW01000002.1"/>
</dbReference>
<gene>
    <name evidence="3" type="ORF">KDW_48020</name>
</gene>
<dbReference type="SUPFAM" id="SSF50475">
    <property type="entry name" value="FMN-binding split barrel"/>
    <property type="match status" value="1"/>
</dbReference>
<dbReference type="EMBL" id="BKZW01000002">
    <property type="protein sequence ID" value="GER90640.1"/>
    <property type="molecule type" value="Genomic_DNA"/>
</dbReference>
<keyword evidence="4" id="KW-1185">Reference proteome</keyword>
<dbReference type="GO" id="GO:0016491">
    <property type="term" value="F:oxidoreductase activity"/>
    <property type="evidence" value="ECO:0007669"/>
    <property type="project" value="InterPro"/>
</dbReference>
<protein>
    <recommendedName>
        <fullName evidence="5">Nitroreductase</fullName>
    </recommendedName>
</protein>
<organism evidence="3 4">
    <name type="scientific">Dictyobacter vulcani</name>
    <dbReference type="NCBI Taxonomy" id="2607529"/>
    <lineage>
        <taxon>Bacteria</taxon>
        <taxon>Bacillati</taxon>
        <taxon>Chloroflexota</taxon>
        <taxon>Ktedonobacteria</taxon>
        <taxon>Ktedonobacterales</taxon>
        <taxon>Dictyobacteraceae</taxon>
        <taxon>Dictyobacter</taxon>
    </lineage>
</organism>
<dbReference type="Pfam" id="PF04075">
    <property type="entry name" value="F420H2_quin_red"/>
    <property type="match status" value="1"/>
</dbReference>
<accession>A0A5J4KVU3</accession>
<comment type="caution">
    <text evidence="3">The sequence shown here is derived from an EMBL/GenBank/DDBJ whole genome shotgun (WGS) entry which is preliminary data.</text>
</comment>
<dbReference type="GO" id="GO:0005886">
    <property type="term" value="C:plasma membrane"/>
    <property type="evidence" value="ECO:0007669"/>
    <property type="project" value="TreeGrafter"/>
</dbReference>
<comment type="similarity">
    <text evidence="1">Belongs to the F420H(2)-dependent quinone reductase family.</text>
</comment>
<dbReference type="InterPro" id="IPR004378">
    <property type="entry name" value="F420H2_quin_Rdtase"/>
</dbReference>
<dbReference type="GO" id="GO:0070967">
    <property type="term" value="F:coenzyme F420 binding"/>
    <property type="evidence" value="ECO:0007669"/>
    <property type="project" value="TreeGrafter"/>
</dbReference>
<dbReference type="NCBIfam" id="TIGR00026">
    <property type="entry name" value="hi_GC_TIGR00026"/>
    <property type="match status" value="1"/>
</dbReference>
<dbReference type="InterPro" id="IPR012349">
    <property type="entry name" value="Split_barrel_FMN-bd"/>
</dbReference>
<dbReference type="AlphaFoldDB" id="A0A5J4KVU3"/>
<name>A0A5J4KVU3_9CHLR</name>
<dbReference type="PANTHER" id="PTHR39428">
    <property type="entry name" value="F420H(2)-DEPENDENT QUINONE REDUCTASE RV1261C"/>
    <property type="match status" value="1"/>
</dbReference>
<proteinExistence type="inferred from homology"/>